<keyword evidence="3" id="KW-1185">Reference proteome</keyword>
<evidence type="ECO:0000313" key="2">
    <source>
        <dbReference type="EMBL" id="NMI02211.1"/>
    </source>
</evidence>
<proteinExistence type="predicted"/>
<dbReference type="Gene3D" id="2.60.120.10">
    <property type="entry name" value="Jelly Rolls"/>
    <property type="match status" value="1"/>
</dbReference>
<dbReference type="InterPro" id="IPR053146">
    <property type="entry name" value="QDO-like"/>
</dbReference>
<comment type="caution">
    <text evidence="2">The sequence shown here is derived from an EMBL/GenBank/DDBJ whole genome shotgun (WGS) entry which is preliminary data.</text>
</comment>
<dbReference type="SUPFAM" id="SSF51182">
    <property type="entry name" value="RmlC-like cupins"/>
    <property type="match status" value="1"/>
</dbReference>
<protein>
    <submittedName>
        <fullName evidence="2">Cupin domain-containing protein</fullName>
    </submittedName>
</protein>
<dbReference type="Proteomes" id="UP000820669">
    <property type="component" value="Unassembled WGS sequence"/>
</dbReference>
<organism evidence="2 3">
    <name type="scientific">Pseudonocardia acidicola</name>
    <dbReference type="NCBI Taxonomy" id="2724939"/>
    <lineage>
        <taxon>Bacteria</taxon>
        <taxon>Bacillati</taxon>
        <taxon>Actinomycetota</taxon>
        <taxon>Actinomycetes</taxon>
        <taxon>Pseudonocardiales</taxon>
        <taxon>Pseudonocardiaceae</taxon>
        <taxon>Pseudonocardia</taxon>
    </lineage>
</organism>
<dbReference type="EMBL" id="JAAXLA010000132">
    <property type="protein sequence ID" value="NMI02211.1"/>
    <property type="molecule type" value="Genomic_DNA"/>
</dbReference>
<dbReference type="InterPro" id="IPR014710">
    <property type="entry name" value="RmlC-like_jellyroll"/>
</dbReference>
<dbReference type="InterPro" id="IPR013096">
    <property type="entry name" value="Cupin_2"/>
</dbReference>
<dbReference type="PANTHER" id="PTHR36440">
    <property type="entry name" value="PUTATIVE (AFU_ORTHOLOGUE AFUA_8G07350)-RELATED"/>
    <property type="match status" value="1"/>
</dbReference>
<dbReference type="PANTHER" id="PTHR36440:SF1">
    <property type="entry name" value="PUTATIVE (AFU_ORTHOLOGUE AFUA_8G07350)-RELATED"/>
    <property type="match status" value="1"/>
</dbReference>
<sequence length="151" mass="15998">MSIAIVGAAQGETVSVGPMRMRILEDGGRTEHRLGLVELTIPPHVDGPPQHVHHKHDETFYVISGAPSFTCGTETITAEPGALVAAPIGAPHTFANPGDVPAVLLCTVTPDLYIDYFRQLERLSGDPGGLDPAAVADIMSRYATEVVRPAH</sequence>
<dbReference type="RefSeq" id="WP_169385711.1">
    <property type="nucleotide sequence ID" value="NZ_JAAXLA010000132.1"/>
</dbReference>
<reference evidence="2 3" key="1">
    <citation type="submission" date="2020-04" db="EMBL/GenBank/DDBJ databases">
        <authorList>
            <person name="Klaysubun C."/>
            <person name="Duangmal K."/>
            <person name="Lipun K."/>
        </authorList>
    </citation>
    <scope>NUCLEOTIDE SEQUENCE [LARGE SCALE GENOMIC DNA]</scope>
    <source>
        <strain evidence="2 3">K10HN5</strain>
    </source>
</reference>
<feature type="domain" description="Cupin type-2" evidence="1">
    <location>
        <begin position="39"/>
        <end position="107"/>
    </location>
</feature>
<evidence type="ECO:0000259" key="1">
    <source>
        <dbReference type="Pfam" id="PF07883"/>
    </source>
</evidence>
<evidence type="ECO:0000313" key="3">
    <source>
        <dbReference type="Proteomes" id="UP000820669"/>
    </source>
</evidence>
<name>A0ABX1SM99_9PSEU</name>
<accession>A0ABX1SM99</accession>
<dbReference type="InterPro" id="IPR011051">
    <property type="entry name" value="RmlC_Cupin_sf"/>
</dbReference>
<gene>
    <name evidence="2" type="ORF">HF526_33720</name>
</gene>
<dbReference type="Pfam" id="PF07883">
    <property type="entry name" value="Cupin_2"/>
    <property type="match status" value="1"/>
</dbReference>